<dbReference type="AlphaFoldDB" id="A0A317V7X6"/>
<dbReference type="EMBL" id="MSFL01000030">
    <property type="protein sequence ID" value="PWY70473.1"/>
    <property type="molecule type" value="Genomic_DNA"/>
</dbReference>
<evidence type="ECO:0000313" key="1">
    <source>
        <dbReference type="EMBL" id="PWY70473.1"/>
    </source>
</evidence>
<accession>A0A317V7X6</accession>
<protein>
    <submittedName>
        <fullName evidence="1">Uncharacterized protein</fullName>
    </submittedName>
</protein>
<dbReference type="Proteomes" id="UP000247233">
    <property type="component" value="Unassembled WGS sequence"/>
</dbReference>
<gene>
    <name evidence="1" type="ORF">BO70DRAFT_432175</name>
</gene>
<name>A0A317V7X6_9EURO</name>
<reference evidence="1 2" key="1">
    <citation type="submission" date="2016-12" db="EMBL/GenBank/DDBJ databases">
        <title>The genomes of Aspergillus section Nigri reveals drivers in fungal speciation.</title>
        <authorList>
            <consortium name="DOE Joint Genome Institute"/>
            <person name="Vesth T.C."/>
            <person name="Nybo J."/>
            <person name="Theobald S."/>
            <person name="Brandl J."/>
            <person name="Frisvad J.C."/>
            <person name="Nielsen K.F."/>
            <person name="Lyhne E.K."/>
            <person name="Kogle M.E."/>
            <person name="Kuo A."/>
            <person name="Riley R."/>
            <person name="Clum A."/>
            <person name="Nolan M."/>
            <person name="Lipzen A."/>
            <person name="Salamov A."/>
            <person name="Henrissat B."/>
            <person name="Wiebenga A."/>
            <person name="De Vries R.P."/>
            <person name="Grigoriev I.V."/>
            <person name="Mortensen U.H."/>
            <person name="Andersen M.R."/>
            <person name="Baker S.E."/>
        </authorList>
    </citation>
    <scope>NUCLEOTIDE SEQUENCE [LARGE SCALE GENOMIC DNA]</scope>
    <source>
        <strain evidence="1 2">CBS 117.55</strain>
    </source>
</reference>
<dbReference type="RefSeq" id="XP_025395960.1">
    <property type="nucleotide sequence ID" value="XM_025548298.1"/>
</dbReference>
<proteinExistence type="predicted"/>
<dbReference type="GeneID" id="37070535"/>
<organism evidence="1 2">
    <name type="scientific">Aspergillus heteromorphus CBS 117.55</name>
    <dbReference type="NCBI Taxonomy" id="1448321"/>
    <lineage>
        <taxon>Eukaryota</taxon>
        <taxon>Fungi</taxon>
        <taxon>Dikarya</taxon>
        <taxon>Ascomycota</taxon>
        <taxon>Pezizomycotina</taxon>
        <taxon>Eurotiomycetes</taxon>
        <taxon>Eurotiomycetidae</taxon>
        <taxon>Eurotiales</taxon>
        <taxon>Aspergillaceae</taxon>
        <taxon>Aspergillus</taxon>
        <taxon>Aspergillus subgen. Circumdati</taxon>
    </lineage>
</organism>
<evidence type="ECO:0000313" key="2">
    <source>
        <dbReference type="Proteomes" id="UP000247233"/>
    </source>
</evidence>
<dbReference type="VEuPathDB" id="FungiDB:BO70DRAFT_432175"/>
<keyword evidence="2" id="KW-1185">Reference proteome</keyword>
<comment type="caution">
    <text evidence="1">The sequence shown here is derived from an EMBL/GenBank/DDBJ whole genome shotgun (WGS) entry which is preliminary data.</text>
</comment>
<sequence>MNLDFSTVTYRLEWNPIIKKLAHNRHRCAFKEHEKDFPVDAQRLNIPDRIFNWVDDAFKELIRQCVMKAEVALFAERAFQEQLAGRFDGICSTEVSQQLKDNHKRTTAVMQGFSQQVASLNPRLFAYSPSRRAFEVWATGVNTSHRAFQQSFEDYLLSKAAVEQYMTTAPPDTYREALLAWWNDVFNVEMTRWERPNSGFNQWPLSYEDIIEEICVRVPAVFVQSETAVQGFLRVAYGEDPL</sequence>